<evidence type="ECO:0000313" key="2">
    <source>
        <dbReference type="Proteomes" id="UP000198211"/>
    </source>
</evidence>
<dbReference type="Gene3D" id="3.10.10.10">
    <property type="entry name" value="HIV Type 1 Reverse Transcriptase, subunit A, domain 1"/>
    <property type="match status" value="1"/>
</dbReference>
<dbReference type="EMBL" id="NBNE01019770">
    <property type="protein sequence ID" value="OWY91645.1"/>
    <property type="molecule type" value="Genomic_DNA"/>
</dbReference>
<dbReference type="Proteomes" id="UP000198211">
    <property type="component" value="Unassembled WGS sequence"/>
</dbReference>
<dbReference type="AlphaFoldDB" id="A0A225UF39"/>
<evidence type="ECO:0000313" key="1">
    <source>
        <dbReference type="EMBL" id="OWY91645.1"/>
    </source>
</evidence>
<keyword evidence="1" id="KW-0548">Nucleotidyltransferase</keyword>
<dbReference type="PANTHER" id="PTHR33064:SF37">
    <property type="entry name" value="RIBONUCLEASE H"/>
    <property type="match status" value="1"/>
</dbReference>
<keyword evidence="2" id="KW-1185">Reference proteome</keyword>
<proteinExistence type="predicted"/>
<dbReference type="GO" id="GO:0003964">
    <property type="term" value="F:RNA-directed DNA polymerase activity"/>
    <property type="evidence" value="ECO:0007669"/>
    <property type="project" value="UniProtKB-KW"/>
</dbReference>
<name>A0A225UF39_9STRA</name>
<dbReference type="InterPro" id="IPR043502">
    <property type="entry name" value="DNA/RNA_pol_sf"/>
</dbReference>
<reference evidence="2" key="1">
    <citation type="submission" date="2017-03" db="EMBL/GenBank/DDBJ databases">
        <title>Phytopthora megakarya and P. palmivora, two closely related causual agents of cacao black pod achieved similar genome size and gene model numbers by different mechanisms.</title>
        <authorList>
            <person name="Ali S."/>
            <person name="Shao J."/>
            <person name="Larry D.J."/>
            <person name="Kronmiller B."/>
            <person name="Shen D."/>
            <person name="Strem M.D."/>
            <person name="Melnick R.L."/>
            <person name="Guiltinan M.J."/>
            <person name="Tyler B.M."/>
            <person name="Meinhardt L.W."/>
            <person name="Bailey B.A."/>
        </authorList>
    </citation>
    <scope>NUCLEOTIDE SEQUENCE [LARGE SCALE GENOMIC DNA]</scope>
    <source>
        <strain evidence="2">zdho120</strain>
    </source>
</reference>
<gene>
    <name evidence="1" type="ORF">PHMEG_00039688</name>
</gene>
<dbReference type="InterPro" id="IPR051320">
    <property type="entry name" value="Viral_Replic_Matur_Polypro"/>
</dbReference>
<sequence>MDLTDRDCSQELCIDYKLVNSFTILMVYPMPLISDPLEDLDKALWYCSLDMTSGFWVVPMTDRAREISEFSWEPAIGEPKLVPGKIPGALCHRFINAS</sequence>
<keyword evidence="1" id="KW-0808">Transferase</keyword>
<protein>
    <submittedName>
        <fullName evidence="1">Reverse transcriptase</fullName>
    </submittedName>
</protein>
<dbReference type="InterPro" id="IPR043128">
    <property type="entry name" value="Rev_trsase/Diguanyl_cyclase"/>
</dbReference>
<comment type="caution">
    <text evidence="1">The sequence shown here is derived from an EMBL/GenBank/DDBJ whole genome shotgun (WGS) entry which is preliminary data.</text>
</comment>
<dbReference type="OrthoDB" id="6430384at2759"/>
<dbReference type="Gene3D" id="3.30.70.270">
    <property type="match status" value="1"/>
</dbReference>
<accession>A0A225UF39</accession>
<organism evidence="1 2">
    <name type="scientific">Phytophthora megakarya</name>
    <dbReference type="NCBI Taxonomy" id="4795"/>
    <lineage>
        <taxon>Eukaryota</taxon>
        <taxon>Sar</taxon>
        <taxon>Stramenopiles</taxon>
        <taxon>Oomycota</taxon>
        <taxon>Peronosporomycetes</taxon>
        <taxon>Peronosporales</taxon>
        <taxon>Peronosporaceae</taxon>
        <taxon>Phytophthora</taxon>
    </lineage>
</organism>
<dbReference type="SUPFAM" id="SSF56672">
    <property type="entry name" value="DNA/RNA polymerases"/>
    <property type="match status" value="1"/>
</dbReference>
<dbReference type="PANTHER" id="PTHR33064">
    <property type="entry name" value="POL PROTEIN"/>
    <property type="match status" value="1"/>
</dbReference>
<keyword evidence="1" id="KW-0695">RNA-directed DNA polymerase</keyword>